<dbReference type="PANTHER" id="PTHR24305">
    <property type="entry name" value="CYTOCHROME P450"/>
    <property type="match status" value="1"/>
</dbReference>
<evidence type="ECO:0000313" key="8">
    <source>
        <dbReference type="Proteomes" id="UP000602198"/>
    </source>
</evidence>
<evidence type="ECO:0000256" key="6">
    <source>
        <dbReference type="SAM" id="MobiDB-lite"/>
    </source>
</evidence>
<dbReference type="InterPro" id="IPR050121">
    <property type="entry name" value="Cytochrome_P450_monoxygenase"/>
</dbReference>
<dbReference type="InterPro" id="IPR036396">
    <property type="entry name" value="Cyt_P450_sf"/>
</dbReference>
<organism evidence="7 8">
    <name type="scientific">Nocardia acididurans</name>
    <dbReference type="NCBI Taxonomy" id="2802282"/>
    <lineage>
        <taxon>Bacteria</taxon>
        <taxon>Bacillati</taxon>
        <taxon>Actinomycetota</taxon>
        <taxon>Actinomycetes</taxon>
        <taxon>Mycobacteriales</taxon>
        <taxon>Nocardiaceae</taxon>
        <taxon>Nocardia</taxon>
    </lineage>
</organism>
<accession>A0ABS1M274</accession>
<evidence type="ECO:0000256" key="2">
    <source>
        <dbReference type="ARBA" id="ARBA00010617"/>
    </source>
</evidence>
<gene>
    <name evidence="7" type="ORF">JK358_07175</name>
</gene>
<dbReference type="PANTHER" id="PTHR24305:SF166">
    <property type="entry name" value="CYTOCHROME P450 12A4, MITOCHONDRIAL-RELATED"/>
    <property type="match status" value="1"/>
</dbReference>
<dbReference type="InterPro" id="IPR001128">
    <property type="entry name" value="Cyt_P450"/>
</dbReference>
<dbReference type="PROSITE" id="PS00086">
    <property type="entry name" value="CYTOCHROME_P450"/>
    <property type="match status" value="1"/>
</dbReference>
<dbReference type="Proteomes" id="UP000602198">
    <property type="component" value="Unassembled WGS sequence"/>
</dbReference>
<reference evidence="7 8" key="1">
    <citation type="submission" date="2021-01" db="EMBL/GenBank/DDBJ databases">
        <title>WGS of actinomycetes isolated from Thailand.</title>
        <authorList>
            <person name="Thawai C."/>
        </authorList>
    </citation>
    <scope>NUCLEOTIDE SEQUENCE [LARGE SCALE GENOMIC DNA]</scope>
    <source>
        <strain evidence="7 8">LPG 2</strain>
    </source>
</reference>
<dbReference type="SUPFAM" id="SSF48264">
    <property type="entry name" value="Cytochrome P450"/>
    <property type="match status" value="1"/>
</dbReference>
<dbReference type="InterPro" id="IPR017972">
    <property type="entry name" value="Cyt_P450_CS"/>
</dbReference>
<protein>
    <submittedName>
        <fullName evidence="7">Cytochrome P450</fullName>
    </submittedName>
</protein>
<keyword evidence="4 5" id="KW-0408">Iron</keyword>
<dbReference type="EMBL" id="JAERRJ010000002">
    <property type="protein sequence ID" value="MBL1074175.1"/>
    <property type="molecule type" value="Genomic_DNA"/>
</dbReference>
<keyword evidence="8" id="KW-1185">Reference proteome</keyword>
<comment type="similarity">
    <text evidence="2 5">Belongs to the cytochrome P450 family.</text>
</comment>
<dbReference type="PRINTS" id="PR00465">
    <property type="entry name" value="EP450IV"/>
</dbReference>
<comment type="caution">
    <text evidence="7">The sequence shown here is derived from an EMBL/GenBank/DDBJ whole genome shotgun (WGS) entry which is preliminary data.</text>
</comment>
<dbReference type="CDD" id="cd11045">
    <property type="entry name" value="CYP136-like"/>
    <property type="match status" value="1"/>
</dbReference>
<dbReference type="Pfam" id="PF00067">
    <property type="entry name" value="p450"/>
    <property type="match status" value="2"/>
</dbReference>
<comment type="cofactor">
    <cofactor evidence="1">
        <name>heme</name>
        <dbReference type="ChEBI" id="CHEBI:30413"/>
    </cofactor>
</comment>
<keyword evidence="3 5" id="KW-0479">Metal-binding</keyword>
<keyword evidence="5" id="KW-0560">Oxidoreductase</keyword>
<keyword evidence="5" id="KW-0349">Heme</keyword>
<keyword evidence="5" id="KW-0503">Monooxygenase</keyword>
<name>A0ABS1M274_9NOCA</name>
<evidence type="ECO:0000256" key="3">
    <source>
        <dbReference type="ARBA" id="ARBA00022723"/>
    </source>
</evidence>
<evidence type="ECO:0000313" key="7">
    <source>
        <dbReference type="EMBL" id="MBL1074175.1"/>
    </source>
</evidence>
<evidence type="ECO:0000256" key="5">
    <source>
        <dbReference type="RuleBase" id="RU000461"/>
    </source>
</evidence>
<dbReference type="InterPro" id="IPR002403">
    <property type="entry name" value="Cyt_P450_E_grp-IV"/>
</dbReference>
<sequence>MDVRKRPFTETSVSDTVETGIPEGEPTVNLLVPGDLPIAGTLRAHHVRTLLNLRVQRTAARLSQRYPSPVRPLAEPPPGSGLRPIMGDFGPPRIGHLLSSLGDSLDFSRARFERYGPVSWSGMLGRPVVGIGSPDAAEVVLLDRKRVFSAQRGYDFLIGPFFRGGILLRDFDEHLHHRRILQQVFGRPSLIGYLDLTRPHLEQGMAAWQPGRDFRLYDHARRLLLEQATVVFAGARLGPESTRLSHAFEDAVRGGQAMIRANVPGGVWSRGLRGRQLLEEYFRRELPAKRGGDGTDLFSVLCRAAAREDDFGDEDIVSHMIFVMMAAHDTSTIAISMLAYELARHPEWQERLRAESQALPTDALDYDDLAALPGLDMAFRETLRLHAPVGQEVREAIADTDILGYYVPAGTLVVIGKTPLMRNAEYWSEPDVFDPERFDAERQEDRSHRYAWSPFGGGAHKCIGMYFGGMTVKSVLHRMLRTYRWTVSPGYRVPLTFGTGPLPADGLPIHLHRL</sequence>
<evidence type="ECO:0000256" key="1">
    <source>
        <dbReference type="ARBA" id="ARBA00001971"/>
    </source>
</evidence>
<evidence type="ECO:0000256" key="4">
    <source>
        <dbReference type="ARBA" id="ARBA00023004"/>
    </source>
</evidence>
<proteinExistence type="inferred from homology"/>
<feature type="region of interest" description="Disordered" evidence="6">
    <location>
        <begin position="1"/>
        <end position="24"/>
    </location>
</feature>
<dbReference type="Gene3D" id="1.10.630.10">
    <property type="entry name" value="Cytochrome P450"/>
    <property type="match status" value="1"/>
</dbReference>